<dbReference type="InterPro" id="IPR029154">
    <property type="entry name" value="HIBADH-like_NADP-bd"/>
</dbReference>
<proteinExistence type="inferred from homology"/>
<dbReference type="Proteomes" id="UP000076623">
    <property type="component" value="Chromosome"/>
</dbReference>
<dbReference type="PIRSF" id="PIRSF000103">
    <property type="entry name" value="HIBADH"/>
    <property type="match status" value="1"/>
</dbReference>
<dbReference type="Pfam" id="PF14833">
    <property type="entry name" value="NAD_binding_11"/>
    <property type="match status" value="1"/>
</dbReference>
<evidence type="ECO:0000313" key="7">
    <source>
        <dbReference type="EMBL" id="ANC79484.1"/>
    </source>
</evidence>
<dbReference type="InterPro" id="IPR013328">
    <property type="entry name" value="6PGD_dom2"/>
</dbReference>
<dbReference type="Pfam" id="PF03446">
    <property type="entry name" value="NAD_binding_2"/>
    <property type="match status" value="1"/>
</dbReference>
<keyword evidence="3" id="KW-0520">NAD</keyword>
<dbReference type="PANTHER" id="PTHR43060:SF15">
    <property type="entry name" value="3-HYDROXYISOBUTYRATE DEHYDROGENASE-LIKE 1, MITOCHONDRIAL-RELATED"/>
    <property type="match status" value="1"/>
</dbReference>
<dbReference type="GO" id="GO:0051287">
    <property type="term" value="F:NAD binding"/>
    <property type="evidence" value="ECO:0007669"/>
    <property type="project" value="InterPro"/>
</dbReference>
<dbReference type="EMBL" id="CP015378">
    <property type="protein sequence ID" value="ANC79484.1"/>
    <property type="molecule type" value="Genomic_DNA"/>
</dbReference>
<keyword evidence="8" id="KW-1185">Reference proteome</keyword>
<evidence type="ECO:0000256" key="2">
    <source>
        <dbReference type="ARBA" id="ARBA00023002"/>
    </source>
</evidence>
<evidence type="ECO:0000313" key="8">
    <source>
        <dbReference type="Proteomes" id="UP000076623"/>
    </source>
</evidence>
<dbReference type="InterPro" id="IPR015815">
    <property type="entry name" value="HIBADH-related"/>
</dbReference>
<evidence type="ECO:0000259" key="5">
    <source>
        <dbReference type="Pfam" id="PF03446"/>
    </source>
</evidence>
<feature type="domain" description="3-hydroxyisobutyrate dehydrogenase-like NAD-binding" evidence="6">
    <location>
        <begin position="154"/>
        <end position="273"/>
    </location>
</feature>
<dbReference type="InterPro" id="IPR006115">
    <property type="entry name" value="6PGDH_NADP-bd"/>
</dbReference>
<evidence type="ECO:0000256" key="1">
    <source>
        <dbReference type="ARBA" id="ARBA00009080"/>
    </source>
</evidence>
<dbReference type="KEGG" id="fpn:ABE65_020545"/>
<evidence type="ECO:0000259" key="6">
    <source>
        <dbReference type="Pfam" id="PF14833"/>
    </source>
</evidence>
<dbReference type="PANTHER" id="PTHR43060">
    <property type="entry name" value="3-HYDROXYISOBUTYRATE DEHYDROGENASE-LIKE 1, MITOCHONDRIAL-RELATED"/>
    <property type="match status" value="1"/>
</dbReference>
<name>A0A160ISD8_9BACL</name>
<dbReference type="InterPro" id="IPR008927">
    <property type="entry name" value="6-PGluconate_DH-like_C_sf"/>
</dbReference>
<feature type="domain" description="6-phosphogluconate dehydrogenase NADP-binding" evidence="5">
    <location>
        <begin position="1"/>
        <end position="151"/>
    </location>
</feature>
<dbReference type="GO" id="GO:0016491">
    <property type="term" value="F:oxidoreductase activity"/>
    <property type="evidence" value="ECO:0007669"/>
    <property type="project" value="UniProtKB-KW"/>
</dbReference>
<evidence type="ECO:0000256" key="3">
    <source>
        <dbReference type="ARBA" id="ARBA00023027"/>
    </source>
</evidence>
<dbReference type="AlphaFoldDB" id="A0A160ISD8"/>
<dbReference type="Gene3D" id="1.10.1040.10">
    <property type="entry name" value="N-(1-d-carboxylethyl)-l-norvaline Dehydrogenase, domain 2"/>
    <property type="match status" value="1"/>
</dbReference>
<comment type="similarity">
    <text evidence="1">Belongs to the HIBADH-related family.</text>
</comment>
<gene>
    <name evidence="7" type="ORF">ABE65_020545</name>
</gene>
<dbReference type="SUPFAM" id="SSF51735">
    <property type="entry name" value="NAD(P)-binding Rossmann-fold domains"/>
    <property type="match status" value="1"/>
</dbReference>
<dbReference type="GO" id="GO:0050661">
    <property type="term" value="F:NADP binding"/>
    <property type="evidence" value="ECO:0007669"/>
    <property type="project" value="InterPro"/>
</dbReference>
<reference evidence="7 8" key="1">
    <citation type="submission" date="2016-04" db="EMBL/GenBank/DDBJ databases">
        <title>Complete genome sequence of Fictibacillus phosphorivorans G25-29, a strain toxic to nematodes.</title>
        <authorList>
            <person name="Zheng Z."/>
        </authorList>
    </citation>
    <scope>NUCLEOTIDE SEQUENCE [LARGE SCALE GENOMIC DNA]</scope>
    <source>
        <strain evidence="7 8">G25-29</strain>
    </source>
</reference>
<dbReference type="SUPFAM" id="SSF48179">
    <property type="entry name" value="6-phosphogluconate dehydrogenase C-terminal domain-like"/>
    <property type="match status" value="1"/>
</dbReference>
<dbReference type="STRING" id="1221500.ABE65_020545"/>
<accession>A0A160ISD8</accession>
<feature type="active site" evidence="4">
    <location>
        <position position="160"/>
    </location>
</feature>
<keyword evidence="2" id="KW-0560">Oxidoreductase</keyword>
<evidence type="ECO:0000256" key="4">
    <source>
        <dbReference type="PIRSR" id="PIRSR000103-1"/>
    </source>
</evidence>
<dbReference type="InterPro" id="IPR036291">
    <property type="entry name" value="NAD(P)-bd_dom_sf"/>
</dbReference>
<dbReference type="Gene3D" id="3.40.50.720">
    <property type="entry name" value="NAD(P)-binding Rossmann-like Domain"/>
    <property type="match status" value="1"/>
</dbReference>
<sequence length="278" mass="29693">MGKSMAGHLMNAGYPVHVYTRTKAKAEDLLEKGANWADTPKEIAQNCDVIITMVGYPKDVEEVYLGAEGLVAHAKEGSYLIDMTTSSPQLAQKIERTAAERNIAALDAPVSGGDIGARDAKLSIMVGGSETAFNDMEPIFSKMGTNVVYQGKAGSGQHTKMCNQIAIASGMMGVCEAILYAEKAGLDPENVLKSIESGAAGSWNLSNLGPRILKGDFAPGFYVKHFIKDMNIALKSAEEMGLLTPGLQLAKKLYDELAEMGEEDSGTHALYKRLANQG</sequence>
<organism evidence="7 8">
    <name type="scientific">Fictibacillus phosphorivorans</name>
    <dbReference type="NCBI Taxonomy" id="1221500"/>
    <lineage>
        <taxon>Bacteria</taxon>
        <taxon>Bacillati</taxon>
        <taxon>Bacillota</taxon>
        <taxon>Bacilli</taxon>
        <taxon>Bacillales</taxon>
        <taxon>Fictibacillaceae</taxon>
        <taxon>Fictibacillus</taxon>
    </lineage>
</organism>
<protein>
    <submittedName>
        <fullName evidence="7">Oxidoreductase</fullName>
    </submittedName>
</protein>